<comment type="caution">
    <text evidence="5">The sequence shown here is derived from an EMBL/GenBank/DDBJ whole genome shotgun (WGS) entry which is preliminary data.</text>
</comment>
<name>A0ABC8SCG2_9AQUA</name>
<organism evidence="5 6">
    <name type="scientific">Ilex paraguariensis</name>
    <name type="common">yerba mate</name>
    <dbReference type="NCBI Taxonomy" id="185542"/>
    <lineage>
        <taxon>Eukaryota</taxon>
        <taxon>Viridiplantae</taxon>
        <taxon>Streptophyta</taxon>
        <taxon>Embryophyta</taxon>
        <taxon>Tracheophyta</taxon>
        <taxon>Spermatophyta</taxon>
        <taxon>Magnoliopsida</taxon>
        <taxon>eudicotyledons</taxon>
        <taxon>Gunneridae</taxon>
        <taxon>Pentapetalae</taxon>
        <taxon>asterids</taxon>
        <taxon>campanulids</taxon>
        <taxon>Aquifoliales</taxon>
        <taxon>Aquifoliaceae</taxon>
        <taxon>Ilex</taxon>
    </lineage>
</organism>
<dbReference type="AlphaFoldDB" id="A0ABC8SCG2"/>
<dbReference type="Pfam" id="PF07279">
    <property type="entry name" value="DUF1442"/>
    <property type="match status" value="1"/>
</dbReference>
<dbReference type="InterPro" id="IPR029063">
    <property type="entry name" value="SAM-dependent_MTases_sf"/>
</dbReference>
<dbReference type="PANTHER" id="PTHR13105">
    <property type="entry name" value="MYELOID LEUKEMIA FACTOR"/>
    <property type="match status" value="1"/>
</dbReference>
<evidence type="ECO:0000256" key="4">
    <source>
        <dbReference type="ARBA" id="ARBA00022553"/>
    </source>
</evidence>
<reference evidence="5 6" key="1">
    <citation type="submission" date="2024-02" db="EMBL/GenBank/DDBJ databases">
        <authorList>
            <person name="Vignale AGUSTIN F."/>
            <person name="Sosa J E."/>
            <person name="Modenutti C."/>
        </authorList>
    </citation>
    <scope>NUCLEOTIDE SEQUENCE [LARGE SCALE GENOMIC DNA]</scope>
</reference>
<proteinExistence type="inferred from homology"/>
<dbReference type="Pfam" id="PF10248">
    <property type="entry name" value="Mlf1IP"/>
    <property type="match status" value="1"/>
</dbReference>
<dbReference type="Proteomes" id="UP001642360">
    <property type="component" value="Unassembled WGS sequence"/>
</dbReference>
<dbReference type="InterPro" id="IPR019376">
    <property type="entry name" value="Myeloid_leukemia_factor"/>
</dbReference>
<evidence type="ECO:0000256" key="1">
    <source>
        <dbReference type="ARBA" id="ARBA00004496"/>
    </source>
</evidence>
<comment type="similarity">
    <text evidence="2">Belongs to the MLF family.</text>
</comment>
<dbReference type="InterPro" id="IPR009902">
    <property type="entry name" value="DUF1442"/>
</dbReference>
<comment type="subcellular location">
    <subcellularLocation>
        <location evidence="1">Cytoplasm</location>
    </subcellularLocation>
</comment>
<evidence type="ECO:0000256" key="2">
    <source>
        <dbReference type="ARBA" id="ARBA00008332"/>
    </source>
</evidence>
<protein>
    <submittedName>
        <fullName evidence="5">Uncharacterized protein</fullName>
    </submittedName>
</protein>
<accession>A0ABC8SCG2</accession>
<gene>
    <name evidence="5" type="ORF">ILEXP_LOCUS22832</name>
</gene>
<dbReference type="GO" id="GO:0005737">
    <property type="term" value="C:cytoplasm"/>
    <property type="evidence" value="ECO:0007669"/>
    <property type="project" value="UniProtKB-SubCell"/>
</dbReference>
<dbReference type="SUPFAM" id="SSF53335">
    <property type="entry name" value="S-adenosyl-L-methionine-dependent methyltransferases"/>
    <property type="match status" value="1"/>
</dbReference>
<evidence type="ECO:0000313" key="5">
    <source>
        <dbReference type="EMBL" id="CAK9154510.1"/>
    </source>
</evidence>
<keyword evidence="6" id="KW-1185">Reference proteome</keyword>
<keyword evidence="3" id="KW-0963">Cytoplasm</keyword>
<evidence type="ECO:0000313" key="6">
    <source>
        <dbReference type="Proteomes" id="UP001642360"/>
    </source>
</evidence>
<evidence type="ECO:0000256" key="3">
    <source>
        <dbReference type="ARBA" id="ARBA00022490"/>
    </source>
</evidence>
<dbReference type="Gene3D" id="3.40.50.150">
    <property type="entry name" value="Vaccinia Virus protein VP39"/>
    <property type="match status" value="1"/>
</dbReference>
<dbReference type="EMBL" id="CAUOFW020002536">
    <property type="protein sequence ID" value="CAK9154510.1"/>
    <property type="molecule type" value="Genomic_DNA"/>
</dbReference>
<sequence>MSKFFGGKDPFDDPFFTRPFDYIFGGKNPFNDPFFTHLFDTQAGPKKQITIEEINSDDDDNAQKHSVPSKEIVIKNPNDKANGTQNYSFRRVAYGGLNGMYYTSAVARRIGDDGVVLVEMKEEDKTVGEALHTISRGIHDKGHSVTTKHNSDGRMDSLQTLHNLNEDELAGFEEAWKVNADRNLPGWNNELNLLESAGASSSGWDGLANWDGWGWALPWTDHSGSAGGMETGIRDVCVKSNFSAKGKRGKEPDVAEFISALAAGNNTQLMVMACAGTAGSTALALVAAAHQTGGRQVCIFRNLKDFHASEKFLGHHEDIVEFVVGDARKILLNDCRGADFVLIDFNIEDHEGIFLAAQRGASNGGALVVGYNALQKGPWLREVKGHFLPIGKGSVVARIPAGGGKKSHWIVRVDECTGEEHFYRFTSSCRKQSGT</sequence>
<keyword evidence="4" id="KW-0597">Phosphoprotein</keyword>